<keyword evidence="3 5" id="KW-0238">DNA-binding</keyword>
<evidence type="ECO:0000256" key="2">
    <source>
        <dbReference type="ARBA" id="ARBA00022908"/>
    </source>
</evidence>
<dbReference type="PROSITE" id="PS51898">
    <property type="entry name" value="TYR_RECOMBINASE"/>
    <property type="match status" value="1"/>
</dbReference>
<gene>
    <name evidence="10" type="ORF">AOX59_02015</name>
</gene>
<dbReference type="Pfam" id="PF14659">
    <property type="entry name" value="Phage_int_SAM_3"/>
    <property type="match status" value="1"/>
</dbReference>
<dbReference type="GO" id="GO:0006310">
    <property type="term" value="P:DNA recombination"/>
    <property type="evidence" value="ECO:0007669"/>
    <property type="project" value="UniProtKB-KW"/>
</dbReference>
<dbReference type="Gene3D" id="1.10.443.10">
    <property type="entry name" value="Intergrase catalytic core"/>
    <property type="match status" value="1"/>
</dbReference>
<feature type="region of interest" description="Disordered" evidence="7">
    <location>
        <begin position="24"/>
        <end position="45"/>
    </location>
</feature>
<feature type="coiled-coil region" evidence="6">
    <location>
        <begin position="264"/>
        <end position="295"/>
    </location>
</feature>
<dbReference type="InterPro" id="IPR013762">
    <property type="entry name" value="Integrase-like_cat_sf"/>
</dbReference>
<feature type="domain" description="Core-binding (CB)" evidence="9">
    <location>
        <begin position="67"/>
        <end position="149"/>
    </location>
</feature>
<evidence type="ECO:0000256" key="4">
    <source>
        <dbReference type="ARBA" id="ARBA00023172"/>
    </source>
</evidence>
<dbReference type="STRING" id="1472767.AOX59_02015"/>
<dbReference type="Pfam" id="PF00589">
    <property type="entry name" value="Phage_integrase"/>
    <property type="match status" value="1"/>
</dbReference>
<protein>
    <recommendedName>
        <fullName evidence="12">Integrase</fullName>
    </recommendedName>
</protein>
<name>A0A0U4G4B4_9BACI</name>
<dbReference type="EMBL" id="CP013862">
    <property type="protein sequence ID" value="ALX47482.1"/>
    <property type="molecule type" value="Genomic_DNA"/>
</dbReference>
<keyword evidence="4" id="KW-0233">DNA recombination</keyword>
<evidence type="ECO:0000313" key="10">
    <source>
        <dbReference type="EMBL" id="ALX47482.1"/>
    </source>
</evidence>
<dbReference type="AlphaFoldDB" id="A0A0U4G4B4"/>
<keyword evidence="11" id="KW-1185">Reference proteome</keyword>
<dbReference type="CDD" id="cd01189">
    <property type="entry name" value="INT_ICEBs1_C_like"/>
    <property type="match status" value="1"/>
</dbReference>
<sequence length="408" mass="47632">MYCKKVKTKSGQVRWECIEDGPANPITGKRNQIKRRGRTKSEAKQKVENEIAKQNLTRVDPKQVKGMTFDQLVDKWFEMYRVTKVKKNTIETRVEQIQTLNKKMAKMPIDKLTHLFYQGVMNDIFSEGASKNTLLGTQNCANMIFKFALKHNFMAENPAAGIIIPENPKTIEDLQKDSIGGKYWERDELNEFLDTVLECGLELDKERFFTLAFSGIRVGELNALMKSDLDFDNNLIRITKTMSGQNENMREYELGTTKNESARIIEMEQSIMDMLRELVRQNDEHKMKYRTLIDDYHDGDFVFARKNGYPYFRGDVNYRMKRILKKTNIKRHATSHIFRHTHVSMLTESGVDLPTIMERVGHNDPKTTLEIYTHVTKKMREKASEKIRGNFDDLLQKISFQNKNVTLM</sequence>
<feature type="domain" description="Tyr recombinase" evidence="8">
    <location>
        <begin position="179"/>
        <end position="385"/>
    </location>
</feature>
<organism evidence="10 11">
    <name type="scientific">Lentibacillus amyloliquefaciens</name>
    <dbReference type="NCBI Taxonomy" id="1472767"/>
    <lineage>
        <taxon>Bacteria</taxon>
        <taxon>Bacillati</taxon>
        <taxon>Bacillota</taxon>
        <taxon>Bacilli</taxon>
        <taxon>Bacillales</taxon>
        <taxon>Bacillaceae</taxon>
        <taxon>Lentibacillus</taxon>
    </lineage>
</organism>
<dbReference type="GO" id="GO:0003677">
    <property type="term" value="F:DNA binding"/>
    <property type="evidence" value="ECO:0007669"/>
    <property type="project" value="UniProtKB-UniRule"/>
</dbReference>
<dbReference type="InterPro" id="IPR011010">
    <property type="entry name" value="DNA_brk_join_enz"/>
</dbReference>
<evidence type="ECO:0000256" key="7">
    <source>
        <dbReference type="SAM" id="MobiDB-lite"/>
    </source>
</evidence>
<dbReference type="RefSeq" id="WP_068441117.1">
    <property type="nucleotide sequence ID" value="NZ_CP013862.1"/>
</dbReference>
<comment type="similarity">
    <text evidence="1">Belongs to the 'phage' integrase family.</text>
</comment>
<evidence type="ECO:0000313" key="11">
    <source>
        <dbReference type="Proteomes" id="UP000050331"/>
    </source>
</evidence>
<dbReference type="GO" id="GO:0015074">
    <property type="term" value="P:DNA integration"/>
    <property type="evidence" value="ECO:0007669"/>
    <property type="project" value="UniProtKB-KW"/>
</dbReference>
<dbReference type="InterPro" id="IPR004107">
    <property type="entry name" value="Integrase_SAM-like_N"/>
</dbReference>
<dbReference type="OrthoDB" id="9803188at2"/>
<evidence type="ECO:0000256" key="1">
    <source>
        <dbReference type="ARBA" id="ARBA00008857"/>
    </source>
</evidence>
<accession>A0A0U4G4B4</accession>
<evidence type="ECO:0008006" key="12">
    <source>
        <dbReference type="Google" id="ProtNLM"/>
    </source>
</evidence>
<dbReference type="InterPro" id="IPR050090">
    <property type="entry name" value="Tyrosine_recombinase_XerCD"/>
</dbReference>
<keyword evidence="2" id="KW-0229">DNA integration</keyword>
<evidence type="ECO:0000259" key="9">
    <source>
        <dbReference type="PROSITE" id="PS51900"/>
    </source>
</evidence>
<reference evidence="10 11" key="1">
    <citation type="submission" date="2016-01" db="EMBL/GenBank/DDBJ databases">
        <title>Complete genome sequence of strain Lentibacillus amyloliquefaciens LAM0015T isolated from saline sediment.</title>
        <authorList>
            <person name="Wang J.-L."/>
            <person name="He M.-X."/>
        </authorList>
    </citation>
    <scope>NUCLEOTIDE SEQUENCE [LARGE SCALE GENOMIC DNA]</scope>
    <source>
        <strain evidence="10 11">LAM0015</strain>
    </source>
</reference>
<evidence type="ECO:0000256" key="6">
    <source>
        <dbReference type="SAM" id="Coils"/>
    </source>
</evidence>
<evidence type="ECO:0000256" key="3">
    <source>
        <dbReference type="ARBA" id="ARBA00023125"/>
    </source>
</evidence>
<dbReference type="InterPro" id="IPR044068">
    <property type="entry name" value="CB"/>
</dbReference>
<dbReference type="InterPro" id="IPR002104">
    <property type="entry name" value="Integrase_catalytic"/>
</dbReference>
<dbReference type="Gene3D" id="1.10.150.130">
    <property type="match status" value="1"/>
</dbReference>
<dbReference type="InterPro" id="IPR010998">
    <property type="entry name" value="Integrase_recombinase_N"/>
</dbReference>
<dbReference type="PANTHER" id="PTHR30349">
    <property type="entry name" value="PHAGE INTEGRASE-RELATED"/>
    <property type="match status" value="1"/>
</dbReference>
<proteinExistence type="inferred from homology"/>
<dbReference type="Proteomes" id="UP000050331">
    <property type="component" value="Chromosome"/>
</dbReference>
<dbReference type="SUPFAM" id="SSF56349">
    <property type="entry name" value="DNA breaking-rejoining enzymes"/>
    <property type="match status" value="1"/>
</dbReference>
<dbReference type="PANTHER" id="PTHR30349:SF64">
    <property type="entry name" value="PROPHAGE INTEGRASE INTD-RELATED"/>
    <property type="match status" value="1"/>
</dbReference>
<evidence type="ECO:0000259" key="8">
    <source>
        <dbReference type="PROSITE" id="PS51898"/>
    </source>
</evidence>
<dbReference type="PROSITE" id="PS51900">
    <property type="entry name" value="CB"/>
    <property type="match status" value="1"/>
</dbReference>
<dbReference type="KEGG" id="lao:AOX59_02015"/>
<keyword evidence="6" id="KW-0175">Coiled coil</keyword>
<evidence type="ECO:0000256" key="5">
    <source>
        <dbReference type="PROSITE-ProRule" id="PRU01248"/>
    </source>
</evidence>